<proteinExistence type="predicted"/>
<reference evidence="1" key="1">
    <citation type="submission" date="2021-05" db="EMBL/GenBank/DDBJ databases">
        <authorList>
            <person name="Pan Q."/>
            <person name="Jouanno E."/>
            <person name="Zahm M."/>
            <person name="Klopp C."/>
            <person name="Cabau C."/>
            <person name="Louis A."/>
            <person name="Berthelot C."/>
            <person name="Parey E."/>
            <person name="Roest Crollius H."/>
            <person name="Montfort J."/>
            <person name="Robinson-Rechavi M."/>
            <person name="Bouchez O."/>
            <person name="Lampietro C."/>
            <person name="Lopez Roques C."/>
            <person name="Donnadieu C."/>
            <person name="Postlethwait J."/>
            <person name="Bobe J."/>
            <person name="Dillon D."/>
            <person name="Chandos A."/>
            <person name="von Hippel F."/>
            <person name="Guiguen Y."/>
        </authorList>
    </citation>
    <scope>NUCLEOTIDE SEQUENCE</scope>
    <source>
        <strain evidence="1">YG-Jan2019</strain>
    </source>
</reference>
<dbReference type="Proteomes" id="UP001157502">
    <property type="component" value="Chromosome 18"/>
</dbReference>
<protein>
    <submittedName>
        <fullName evidence="1">Uncharacterized protein</fullName>
    </submittedName>
</protein>
<evidence type="ECO:0000313" key="1">
    <source>
        <dbReference type="EMBL" id="KAJ7998295.1"/>
    </source>
</evidence>
<accession>A0ACC2G437</accession>
<keyword evidence="2" id="KW-1185">Reference proteome</keyword>
<gene>
    <name evidence="1" type="ORF">DPEC_G00221210</name>
</gene>
<dbReference type="EMBL" id="CM055745">
    <property type="protein sequence ID" value="KAJ7998295.1"/>
    <property type="molecule type" value="Genomic_DNA"/>
</dbReference>
<evidence type="ECO:0000313" key="2">
    <source>
        <dbReference type="Proteomes" id="UP001157502"/>
    </source>
</evidence>
<organism evidence="1 2">
    <name type="scientific">Dallia pectoralis</name>
    <name type="common">Alaska blackfish</name>
    <dbReference type="NCBI Taxonomy" id="75939"/>
    <lineage>
        <taxon>Eukaryota</taxon>
        <taxon>Metazoa</taxon>
        <taxon>Chordata</taxon>
        <taxon>Craniata</taxon>
        <taxon>Vertebrata</taxon>
        <taxon>Euteleostomi</taxon>
        <taxon>Actinopterygii</taxon>
        <taxon>Neopterygii</taxon>
        <taxon>Teleostei</taxon>
        <taxon>Protacanthopterygii</taxon>
        <taxon>Esociformes</taxon>
        <taxon>Umbridae</taxon>
        <taxon>Dallia</taxon>
    </lineage>
</organism>
<comment type="caution">
    <text evidence="1">The sequence shown here is derived from an EMBL/GenBank/DDBJ whole genome shotgun (WGS) entry which is preliminary data.</text>
</comment>
<sequence length="114" mass="12336">MHRLLLLACLLLFSSRRDNSEIPLAQTPPLPPVLNGMSTCDGRAAPDYIYIAKSVQVSSADFAVSDDPGSDPEERDSGKAGGLRAIRKHLTIGTFRRATGTRAHCDVVCLREPC</sequence>
<name>A0ACC2G437_DALPE</name>